<evidence type="ECO:0000313" key="11">
    <source>
        <dbReference type="Proteomes" id="UP001457282"/>
    </source>
</evidence>
<dbReference type="Pfam" id="PF00134">
    <property type="entry name" value="Cyclin_N"/>
    <property type="match status" value="1"/>
</dbReference>
<comment type="similarity">
    <text evidence="1">Belongs to the cyclin family. Cyclin AB subfamily.</text>
</comment>
<gene>
    <name evidence="10" type="ORF">M0R45_011902</name>
</gene>
<evidence type="ECO:0000256" key="2">
    <source>
        <dbReference type="ARBA" id="ARBA00011177"/>
    </source>
</evidence>
<dbReference type="SMART" id="SM00385">
    <property type="entry name" value="CYCLIN"/>
    <property type="match status" value="2"/>
</dbReference>
<sequence>MASITAADKCAPITRAAAKRRAMAAALVEDQQLATKKRAVLGDLTNLANVVVFATNPNFGFAPRKPKCETKKAAPEPDNEDPQLCGPYASDIYAYLRRMEVEPKRRPLPDYMETIQKDVNANMRGVLVDWLVEVSDELKLLPDTLYLSVAYVDKYLSINVITKKKLQLLGVASMFIASKYEEINPPNVDELSDMTYTKEEVIKMEADILKSLKFEMGNPTVRTFLRKFIDVAQGNHKTLQFEFLVSYLAELSLLDYKCVKFLPSMVAASVIFLARLMIRSKMNPWCSALQQYTGYKAADLRDCVLVLHDLYLGRRGGSLQVVRAKYKQHKFKYVANLPCPPELPAGGRWGWGINLNLFRTILKVSNLPRNTIPGYGSSQKKQANPERAPMMMDADESSNTQLEFSGFMRCNSGILTDRKCIIV</sequence>
<evidence type="ECO:0000259" key="9">
    <source>
        <dbReference type="SMART" id="SM01332"/>
    </source>
</evidence>
<dbReference type="FunFam" id="1.10.472.10:FF:000013">
    <property type="entry name" value="Cyclin A1"/>
    <property type="match status" value="1"/>
</dbReference>
<dbReference type="InterPro" id="IPR039361">
    <property type="entry name" value="Cyclin"/>
</dbReference>
<dbReference type="InterPro" id="IPR013763">
    <property type="entry name" value="Cyclin-like_dom"/>
</dbReference>
<name>A0AAW1YEC2_RUBAR</name>
<comment type="caution">
    <text evidence="10">The sequence shown here is derived from an EMBL/GenBank/DDBJ whole genome shotgun (WGS) entry which is preliminary data.</text>
</comment>
<reference evidence="10 11" key="1">
    <citation type="journal article" date="2023" name="G3 (Bethesda)">
        <title>A chromosome-length genome assembly and annotation of blackberry (Rubus argutus, cv. 'Hillquist').</title>
        <authorList>
            <person name="Bruna T."/>
            <person name="Aryal R."/>
            <person name="Dudchenko O."/>
            <person name="Sargent D.J."/>
            <person name="Mead D."/>
            <person name="Buti M."/>
            <person name="Cavallini A."/>
            <person name="Hytonen T."/>
            <person name="Andres J."/>
            <person name="Pham M."/>
            <person name="Weisz D."/>
            <person name="Mascagni F."/>
            <person name="Usai G."/>
            <person name="Natali L."/>
            <person name="Bassil N."/>
            <person name="Fernandez G.E."/>
            <person name="Lomsadze A."/>
            <person name="Armour M."/>
            <person name="Olukolu B."/>
            <person name="Poorten T."/>
            <person name="Britton C."/>
            <person name="Davik J."/>
            <person name="Ashrafi H."/>
            <person name="Aiden E.L."/>
            <person name="Borodovsky M."/>
            <person name="Worthington M."/>
        </authorList>
    </citation>
    <scope>NUCLEOTIDE SEQUENCE [LARGE SCALE GENOMIC DNA]</scope>
    <source>
        <strain evidence="10">PI 553951</strain>
    </source>
</reference>
<dbReference type="Gene3D" id="1.10.472.10">
    <property type="entry name" value="Cyclin-like"/>
    <property type="match status" value="2"/>
</dbReference>
<feature type="domain" description="Cyclin C-terminal" evidence="9">
    <location>
        <begin position="219"/>
        <end position="340"/>
    </location>
</feature>
<dbReference type="Proteomes" id="UP001457282">
    <property type="component" value="Unassembled WGS sequence"/>
</dbReference>
<evidence type="ECO:0000256" key="4">
    <source>
        <dbReference type="ARBA" id="ARBA00023127"/>
    </source>
</evidence>
<dbReference type="InterPro" id="IPR006671">
    <property type="entry name" value="Cyclin_N"/>
</dbReference>
<dbReference type="PANTHER" id="PTHR10177">
    <property type="entry name" value="CYCLINS"/>
    <property type="match status" value="1"/>
</dbReference>
<dbReference type="PROSITE" id="PS00292">
    <property type="entry name" value="CYCLINS"/>
    <property type="match status" value="1"/>
</dbReference>
<evidence type="ECO:0000313" key="10">
    <source>
        <dbReference type="EMBL" id="KAK9946436.1"/>
    </source>
</evidence>
<organism evidence="10 11">
    <name type="scientific">Rubus argutus</name>
    <name type="common">Southern blackberry</name>
    <dbReference type="NCBI Taxonomy" id="59490"/>
    <lineage>
        <taxon>Eukaryota</taxon>
        <taxon>Viridiplantae</taxon>
        <taxon>Streptophyta</taxon>
        <taxon>Embryophyta</taxon>
        <taxon>Tracheophyta</taxon>
        <taxon>Spermatophyta</taxon>
        <taxon>Magnoliopsida</taxon>
        <taxon>eudicotyledons</taxon>
        <taxon>Gunneridae</taxon>
        <taxon>Pentapetalae</taxon>
        <taxon>rosids</taxon>
        <taxon>fabids</taxon>
        <taxon>Rosales</taxon>
        <taxon>Rosaceae</taxon>
        <taxon>Rosoideae</taxon>
        <taxon>Rosoideae incertae sedis</taxon>
        <taxon>Rubus</taxon>
    </lineage>
</organism>
<dbReference type="InterPro" id="IPR036915">
    <property type="entry name" value="Cyclin-like_sf"/>
</dbReference>
<evidence type="ECO:0000259" key="8">
    <source>
        <dbReference type="SMART" id="SM00385"/>
    </source>
</evidence>
<evidence type="ECO:0000256" key="6">
    <source>
        <dbReference type="ARBA" id="ARBA00032263"/>
    </source>
</evidence>
<dbReference type="InterPro" id="IPR048258">
    <property type="entry name" value="Cyclins_cyclin-box"/>
</dbReference>
<dbReference type="InterPro" id="IPR004367">
    <property type="entry name" value="Cyclin_C-dom"/>
</dbReference>
<dbReference type="EMBL" id="JBEDUW010000002">
    <property type="protein sequence ID" value="KAK9946436.1"/>
    <property type="molecule type" value="Genomic_DNA"/>
</dbReference>
<accession>A0AAW1YEC2</accession>
<protein>
    <recommendedName>
        <fullName evidence="6">B-like cyclin</fullName>
    </recommendedName>
</protein>
<evidence type="ECO:0000256" key="7">
    <source>
        <dbReference type="RuleBase" id="RU000383"/>
    </source>
</evidence>
<evidence type="ECO:0000256" key="5">
    <source>
        <dbReference type="ARBA" id="ARBA00023306"/>
    </source>
</evidence>
<comment type="subunit">
    <text evidence="2">Interacts with the CDC2 protein kinase to form a serine/threonine kinase holoenzyme complex also known as maturation promoting factor (MPF). The cyclin subunit imparts substrate specificity to the complex.</text>
</comment>
<evidence type="ECO:0000256" key="3">
    <source>
        <dbReference type="ARBA" id="ARBA00022618"/>
    </source>
</evidence>
<dbReference type="SUPFAM" id="SSF47954">
    <property type="entry name" value="Cyclin-like"/>
    <property type="match status" value="2"/>
</dbReference>
<dbReference type="SMART" id="SM01332">
    <property type="entry name" value="Cyclin_C"/>
    <property type="match status" value="1"/>
</dbReference>
<keyword evidence="3" id="KW-0132">Cell division</keyword>
<dbReference type="GO" id="GO:0051301">
    <property type="term" value="P:cell division"/>
    <property type="evidence" value="ECO:0007669"/>
    <property type="project" value="UniProtKB-KW"/>
</dbReference>
<feature type="domain" description="Cyclin-like" evidence="8">
    <location>
        <begin position="129"/>
        <end position="210"/>
    </location>
</feature>
<keyword evidence="5" id="KW-0131">Cell cycle</keyword>
<dbReference type="AlphaFoldDB" id="A0AAW1YEC2"/>
<keyword evidence="4 7" id="KW-0195">Cyclin</keyword>
<dbReference type="Pfam" id="PF02984">
    <property type="entry name" value="Cyclin_C"/>
    <property type="match status" value="1"/>
</dbReference>
<proteinExistence type="inferred from homology"/>
<keyword evidence="11" id="KW-1185">Reference proteome</keyword>
<dbReference type="CDD" id="cd20506">
    <property type="entry name" value="CYCLIN_AtCycA-like_rpt2"/>
    <property type="match status" value="1"/>
</dbReference>
<feature type="domain" description="Cyclin-like" evidence="8">
    <location>
        <begin position="223"/>
        <end position="309"/>
    </location>
</feature>
<evidence type="ECO:0000256" key="1">
    <source>
        <dbReference type="ARBA" id="ARBA00006955"/>
    </source>
</evidence>